<organism evidence="2">
    <name type="scientific">Panicum hallii</name>
    <dbReference type="NCBI Taxonomy" id="206008"/>
    <lineage>
        <taxon>Eukaryota</taxon>
        <taxon>Viridiplantae</taxon>
        <taxon>Streptophyta</taxon>
        <taxon>Embryophyta</taxon>
        <taxon>Tracheophyta</taxon>
        <taxon>Spermatophyta</taxon>
        <taxon>Magnoliopsida</taxon>
        <taxon>Liliopsida</taxon>
        <taxon>Poales</taxon>
        <taxon>Poaceae</taxon>
        <taxon>PACMAD clade</taxon>
        <taxon>Panicoideae</taxon>
        <taxon>Panicodae</taxon>
        <taxon>Paniceae</taxon>
        <taxon>Panicinae</taxon>
        <taxon>Panicum</taxon>
        <taxon>Panicum sect. Panicum</taxon>
    </lineage>
</organism>
<protein>
    <submittedName>
        <fullName evidence="2">Uncharacterized protein</fullName>
    </submittedName>
</protein>
<dbReference type="Proteomes" id="UP000243499">
    <property type="component" value="Chromosome 3"/>
</dbReference>
<dbReference type="EMBL" id="CM008048">
    <property type="protein sequence ID" value="PAN21508.1"/>
    <property type="molecule type" value="Genomic_DNA"/>
</dbReference>
<sequence>MDHWDPLSDLTNSPITPSGLRKRSRAAAVGDDENAGSFYIPRPPVRARGAMMQMLGLHFLVRGHRRPRPRRARRSWQMRAAAAGVLRRARPVPDGPGGRGRAANVDLN</sequence>
<accession>A0A2S3HET6</accession>
<reference evidence="2" key="1">
    <citation type="submission" date="2018-04" db="EMBL/GenBank/DDBJ databases">
        <title>WGS assembly of Panicum hallii.</title>
        <authorList>
            <person name="Lovell J."/>
            <person name="Jenkins J."/>
            <person name="Lowry D."/>
            <person name="Mamidi S."/>
            <person name="Sreedasyam A."/>
            <person name="Weng X."/>
            <person name="Barry K."/>
            <person name="Bonette J."/>
            <person name="Campitelli B."/>
            <person name="Daum C."/>
            <person name="Gordon S."/>
            <person name="Gould B."/>
            <person name="Lipzen A."/>
            <person name="Macqueen A."/>
            <person name="Palacio-Mejia J."/>
            <person name="Plott C."/>
            <person name="Shakirov E."/>
            <person name="Shu S."/>
            <person name="Yoshinaga Y."/>
            <person name="Zane M."/>
            <person name="Rokhsar D."/>
            <person name="Grimwood J."/>
            <person name="Schmutz J."/>
            <person name="Juenger T."/>
        </authorList>
    </citation>
    <scope>NUCLEOTIDE SEQUENCE [LARGE SCALE GENOMIC DNA]</scope>
    <source>
        <strain evidence="2">FIL2</strain>
    </source>
</reference>
<dbReference type="AlphaFoldDB" id="A0A2S3HET6"/>
<feature type="region of interest" description="Disordered" evidence="1">
    <location>
        <begin position="1"/>
        <end position="37"/>
    </location>
</feature>
<evidence type="ECO:0000313" key="2">
    <source>
        <dbReference type="EMBL" id="PAN21508.1"/>
    </source>
</evidence>
<proteinExistence type="predicted"/>
<gene>
    <name evidence="2" type="ORF">PAHAL_3G471700</name>
</gene>
<feature type="region of interest" description="Disordered" evidence="1">
    <location>
        <begin position="87"/>
        <end position="108"/>
    </location>
</feature>
<name>A0A2S3HET6_9POAL</name>
<dbReference type="Gramene" id="PAN21508">
    <property type="protein sequence ID" value="PAN21508"/>
    <property type="gene ID" value="PAHAL_3G471700"/>
</dbReference>
<evidence type="ECO:0000256" key="1">
    <source>
        <dbReference type="SAM" id="MobiDB-lite"/>
    </source>
</evidence>